<evidence type="ECO:0000256" key="2">
    <source>
        <dbReference type="ARBA" id="ARBA00022729"/>
    </source>
</evidence>
<reference evidence="7" key="5">
    <citation type="submission" date="2025-09" db="UniProtKB">
        <authorList>
            <consortium name="Ensembl"/>
        </authorList>
    </citation>
    <scope>IDENTIFICATION</scope>
</reference>
<dbReference type="Proteomes" id="UP000314986">
    <property type="component" value="Unassembled WGS sequence"/>
</dbReference>
<keyword evidence="4" id="KW-0325">Glycoprotein</keyword>
<evidence type="ECO:0000313" key="8">
    <source>
        <dbReference type="Proteomes" id="UP000314986"/>
    </source>
</evidence>
<keyword evidence="8" id="KW-1185">Reference proteome</keyword>
<dbReference type="InterPro" id="IPR007110">
    <property type="entry name" value="Ig-like_dom"/>
</dbReference>
<keyword evidence="2" id="KW-0732">Signal</keyword>
<dbReference type="InterPro" id="IPR036179">
    <property type="entry name" value="Ig-like_dom_sf"/>
</dbReference>
<keyword evidence="3 5" id="KW-0472">Membrane</keyword>
<evidence type="ECO:0000256" key="1">
    <source>
        <dbReference type="ARBA" id="ARBA00004370"/>
    </source>
</evidence>
<evidence type="ECO:0000259" key="6">
    <source>
        <dbReference type="PROSITE" id="PS50835"/>
    </source>
</evidence>
<sequence length="277" mass="31707">MEFLKVASVLHCLALHEAARSASLNIVKNVAVKGDVLFPVRHRSRDEKYEVTLRKKWPVALKILGWNSELMVRPLTVHPYYTARVHLIKAGIVQFRDVFLNDSGVYELTTDYLGPVLRNNNRDVFEVRVFEPVSQPIIRVSDAFTNVTLNCSVSKGTGIAFYWKKTTYLESENFTSSGSVLVVKSGCEEQAFEYSCVAENPISQQTSVPVTIKLCAESQDRDRRRWILLLSLIPALLVASVLCYSLWWWRRRKPCFMCPQSNTTTNIRKLHYTAPFK</sequence>
<dbReference type="SUPFAM" id="SSF48726">
    <property type="entry name" value="Immunoglobulin"/>
    <property type="match status" value="1"/>
</dbReference>
<reference evidence="8" key="3">
    <citation type="journal article" date="2014" name="Nature">
        <title>Elephant shark genome provides unique insights into gnathostome evolution.</title>
        <authorList>
            <consortium name="International Elephant Shark Genome Sequencing Consortium"/>
            <person name="Venkatesh B."/>
            <person name="Lee A.P."/>
            <person name="Ravi V."/>
            <person name="Maurya A.K."/>
            <person name="Lian M.M."/>
            <person name="Swann J.B."/>
            <person name="Ohta Y."/>
            <person name="Flajnik M.F."/>
            <person name="Sutoh Y."/>
            <person name="Kasahara M."/>
            <person name="Hoon S."/>
            <person name="Gangu V."/>
            <person name="Roy S.W."/>
            <person name="Irimia M."/>
            <person name="Korzh V."/>
            <person name="Kondrychyn I."/>
            <person name="Lim Z.W."/>
            <person name="Tay B.H."/>
            <person name="Tohari S."/>
            <person name="Kong K.W."/>
            <person name="Ho S."/>
            <person name="Lorente-Galdos B."/>
            <person name="Quilez J."/>
            <person name="Marques-Bonet T."/>
            <person name="Raney B.J."/>
            <person name="Ingham P.W."/>
            <person name="Tay A."/>
            <person name="Hillier L.W."/>
            <person name="Minx P."/>
            <person name="Boehm T."/>
            <person name="Wilson R.K."/>
            <person name="Brenner S."/>
            <person name="Warren W.C."/>
        </authorList>
    </citation>
    <scope>NUCLEOTIDE SEQUENCE [LARGE SCALE GENOMIC DNA]</scope>
</reference>
<dbReference type="RefSeq" id="XP_042200777.1">
    <property type="nucleotide sequence ID" value="XM_042344843.1"/>
</dbReference>
<dbReference type="PANTHER" id="PTHR12080:SF55">
    <property type="entry name" value="LYMPHOCYTE FUNCTION-ASSOCIATED ANTIGEN 3"/>
    <property type="match status" value="1"/>
</dbReference>
<evidence type="ECO:0000256" key="4">
    <source>
        <dbReference type="ARBA" id="ARBA00023180"/>
    </source>
</evidence>
<dbReference type="OrthoDB" id="8963224at2759"/>
<dbReference type="KEGG" id="cmk:103179722"/>
<evidence type="ECO:0000256" key="3">
    <source>
        <dbReference type="ARBA" id="ARBA00023136"/>
    </source>
</evidence>
<dbReference type="OMA" id="ILAWNSE"/>
<keyword evidence="5" id="KW-0812">Transmembrane</keyword>
<reference evidence="8" key="1">
    <citation type="journal article" date="2006" name="Science">
        <title>Ancient noncoding elements conserved in the human genome.</title>
        <authorList>
            <person name="Venkatesh B."/>
            <person name="Kirkness E.F."/>
            <person name="Loh Y.H."/>
            <person name="Halpern A.L."/>
            <person name="Lee A.P."/>
            <person name="Johnson J."/>
            <person name="Dandona N."/>
            <person name="Viswanathan L.D."/>
            <person name="Tay A."/>
            <person name="Venter J.C."/>
            <person name="Strausberg R.L."/>
            <person name="Brenner S."/>
        </authorList>
    </citation>
    <scope>NUCLEOTIDE SEQUENCE [LARGE SCALE GENOMIC DNA]</scope>
</reference>
<organism evidence="7 8">
    <name type="scientific">Callorhinchus milii</name>
    <name type="common">Ghost shark</name>
    <dbReference type="NCBI Taxonomy" id="7868"/>
    <lineage>
        <taxon>Eukaryota</taxon>
        <taxon>Metazoa</taxon>
        <taxon>Chordata</taxon>
        <taxon>Craniata</taxon>
        <taxon>Vertebrata</taxon>
        <taxon>Chondrichthyes</taxon>
        <taxon>Holocephali</taxon>
        <taxon>Chimaeriformes</taxon>
        <taxon>Callorhinchidae</taxon>
        <taxon>Callorhinchus</taxon>
    </lineage>
</organism>
<dbReference type="InterPro" id="IPR015631">
    <property type="entry name" value="CD2/SLAM_rcpt"/>
</dbReference>
<dbReference type="GO" id="GO:0016020">
    <property type="term" value="C:membrane"/>
    <property type="evidence" value="ECO:0007669"/>
    <property type="project" value="UniProtKB-SubCell"/>
</dbReference>
<feature type="domain" description="Ig-like" evidence="6">
    <location>
        <begin position="132"/>
        <end position="213"/>
    </location>
</feature>
<feature type="transmembrane region" description="Helical" evidence="5">
    <location>
        <begin position="226"/>
        <end position="247"/>
    </location>
</feature>
<accession>A0A4W3GVP8</accession>
<dbReference type="PROSITE" id="PS50835">
    <property type="entry name" value="IG_LIKE"/>
    <property type="match status" value="1"/>
</dbReference>
<evidence type="ECO:0000313" key="7">
    <source>
        <dbReference type="Ensembl" id="ENSCMIP00000008373.1"/>
    </source>
</evidence>
<name>A0A4W3GVP8_CALMI</name>
<dbReference type="InterPro" id="IPR013783">
    <property type="entry name" value="Ig-like_fold"/>
</dbReference>
<proteinExistence type="predicted"/>
<dbReference type="AlphaFoldDB" id="A0A4W3GVP8"/>
<gene>
    <name evidence="7" type="primary">LOC103179722</name>
</gene>
<reference evidence="8" key="2">
    <citation type="journal article" date="2007" name="PLoS Biol.">
        <title>Survey sequencing and comparative analysis of the elephant shark (Callorhinchus milii) genome.</title>
        <authorList>
            <person name="Venkatesh B."/>
            <person name="Kirkness E.F."/>
            <person name="Loh Y.H."/>
            <person name="Halpern A.L."/>
            <person name="Lee A.P."/>
            <person name="Johnson J."/>
            <person name="Dandona N."/>
            <person name="Viswanathan L.D."/>
            <person name="Tay A."/>
            <person name="Venter J.C."/>
            <person name="Strausberg R.L."/>
            <person name="Brenner S."/>
        </authorList>
    </citation>
    <scope>NUCLEOTIDE SEQUENCE [LARGE SCALE GENOMIC DNA]</scope>
</reference>
<comment type="subcellular location">
    <subcellularLocation>
        <location evidence="1">Membrane</location>
    </subcellularLocation>
</comment>
<reference evidence="7" key="4">
    <citation type="submission" date="2025-08" db="UniProtKB">
        <authorList>
            <consortium name="Ensembl"/>
        </authorList>
    </citation>
    <scope>IDENTIFICATION</scope>
</reference>
<dbReference type="GeneTree" id="ENSGT00970000196844"/>
<dbReference type="Gene3D" id="2.60.40.10">
    <property type="entry name" value="Immunoglobulins"/>
    <property type="match status" value="2"/>
</dbReference>
<dbReference type="InParanoid" id="A0A4W3GVP8"/>
<evidence type="ECO:0000256" key="5">
    <source>
        <dbReference type="SAM" id="Phobius"/>
    </source>
</evidence>
<protein>
    <submittedName>
        <fullName evidence="7">Hepatocyte cell adhesion molecule-like</fullName>
    </submittedName>
</protein>
<dbReference type="Ensembl" id="ENSCMIT00000008611.1">
    <property type="protein sequence ID" value="ENSCMIP00000008373.1"/>
    <property type="gene ID" value="ENSCMIG00000004490.1"/>
</dbReference>
<keyword evidence="5" id="KW-1133">Transmembrane helix</keyword>
<dbReference type="GeneID" id="103179722"/>
<dbReference type="PANTHER" id="PTHR12080">
    <property type="entry name" value="SIGNALING LYMPHOCYTIC ACTIVATION MOLECULE"/>
    <property type="match status" value="1"/>
</dbReference>
<dbReference type="CDD" id="cd00096">
    <property type="entry name" value="Ig"/>
    <property type="match status" value="1"/>
</dbReference>